<dbReference type="PANTHER" id="PTHR48017">
    <property type="entry name" value="OS05G0424000 PROTEIN-RELATED"/>
    <property type="match status" value="1"/>
</dbReference>
<proteinExistence type="predicted"/>
<sequence length="270" mass="28530">MGLAAAGGASSRHRWGGGGSESEASNAECSSSSGLDLADGGLSLADGPPTDAQGLEEPRRTGTTFTALMHVLTAVIGAGVLALPYAVAMLGWVAGPLCIICFGALTQVCSVLLADCYIINGKINCTYSECVAATFRPWVVTTIGIIQHVNLVLVMWAYAITAPQSLQTIARSICSEAGWSSCFTNYNWWAIIFGGSQLLMVQMPDIDHLKFWPLAVGFPFAMYAKVYKPAGPTLLLMKVTALVMLLVAVAATIASCQNIIVSWSTFTFFS</sequence>
<dbReference type="eggNOG" id="KOG1303">
    <property type="taxonomic scope" value="Eukaryota"/>
</dbReference>
<evidence type="ECO:0000256" key="2">
    <source>
        <dbReference type="ARBA" id="ARBA00022448"/>
    </source>
</evidence>
<comment type="subcellular location">
    <subcellularLocation>
        <location evidence="1">Membrane</location>
    </subcellularLocation>
</comment>
<evidence type="ECO:0000313" key="11">
    <source>
        <dbReference type="Proteomes" id="UP000008141"/>
    </source>
</evidence>
<evidence type="ECO:0000256" key="4">
    <source>
        <dbReference type="ARBA" id="ARBA00022970"/>
    </source>
</evidence>
<keyword evidence="4" id="KW-0029">Amino-acid transport</keyword>
<dbReference type="Pfam" id="PF01490">
    <property type="entry name" value="Aa_trans"/>
    <property type="match status" value="1"/>
</dbReference>
<evidence type="ECO:0000256" key="6">
    <source>
        <dbReference type="ARBA" id="ARBA00023136"/>
    </source>
</evidence>
<dbReference type="GeneID" id="17350055"/>
<accession>E1ZU73</accession>
<evidence type="ECO:0000256" key="5">
    <source>
        <dbReference type="ARBA" id="ARBA00022989"/>
    </source>
</evidence>
<feature type="transmembrane region" description="Helical" evidence="8">
    <location>
        <begin position="93"/>
        <end position="118"/>
    </location>
</feature>
<feature type="transmembrane region" description="Helical" evidence="8">
    <location>
        <begin position="67"/>
        <end position="87"/>
    </location>
</feature>
<keyword evidence="6 8" id="KW-0472">Membrane</keyword>
<keyword evidence="11" id="KW-1185">Reference proteome</keyword>
<name>E1ZU73_CHLVA</name>
<evidence type="ECO:0000259" key="9">
    <source>
        <dbReference type="Pfam" id="PF01490"/>
    </source>
</evidence>
<feature type="transmembrane region" description="Helical" evidence="8">
    <location>
        <begin position="138"/>
        <end position="159"/>
    </location>
</feature>
<feature type="compositionally biased region" description="Low complexity" evidence="7">
    <location>
        <begin position="21"/>
        <end position="34"/>
    </location>
</feature>
<dbReference type="RefSeq" id="XP_005842742.1">
    <property type="nucleotide sequence ID" value="XM_005842684.1"/>
</dbReference>
<feature type="region of interest" description="Disordered" evidence="7">
    <location>
        <begin position="1"/>
        <end position="34"/>
    </location>
</feature>
<feature type="transmembrane region" description="Helical" evidence="8">
    <location>
        <begin position="209"/>
        <end position="227"/>
    </location>
</feature>
<dbReference type="OrthoDB" id="40134at2759"/>
<dbReference type="InterPro" id="IPR013057">
    <property type="entry name" value="AA_transpt_TM"/>
</dbReference>
<protein>
    <recommendedName>
        <fullName evidence="9">Amino acid transporter transmembrane domain-containing protein</fullName>
    </recommendedName>
</protein>
<dbReference type="STRING" id="554065.E1ZU73"/>
<reference evidence="10 11" key="1">
    <citation type="journal article" date="2010" name="Plant Cell">
        <title>The Chlorella variabilis NC64A genome reveals adaptation to photosymbiosis, coevolution with viruses, and cryptic sex.</title>
        <authorList>
            <person name="Blanc G."/>
            <person name="Duncan G."/>
            <person name="Agarkova I."/>
            <person name="Borodovsky M."/>
            <person name="Gurnon J."/>
            <person name="Kuo A."/>
            <person name="Lindquist E."/>
            <person name="Lucas S."/>
            <person name="Pangilinan J."/>
            <person name="Polle J."/>
            <person name="Salamov A."/>
            <person name="Terry A."/>
            <person name="Yamada T."/>
            <person name="Dunigan D.D."/>
            <person name="Grigoriev I.V."/>
            <person name="Claverie J.M."/>
            <person name="Van Etten J.L."/>
        </authorList>
    </citation>
    <scope>NUCLEOTIDE SEQUENCE [LARGE SCALE GENOMIC DNA]</scope>
    <source>
        <strain evidence="10 11">NC64A</strain>
    </source>
</reference>
<evidence type="ECO:0000256" key="7">
    <source>
        <dbReference type="SAM" id="MobiDB-lite"/>
    </source>
</evidence>
<dbReference type="EMBL" id="GL433910">
    <property type="protein sequence ID" value="EFN50622.1"/>
    <property type="molecule type" value="Genomic_DNA"/>
</dbReference>
<keyword evidence="2" id="KW-0813">Transport</keyword>
<dbReference type="KEGG" id="cvr:CHLNCDRAFT_59479"/>
<dbReference type="InParanoid" id="E1ZU73"/>
<evidence type="ECO:0000256" key="1">
    <source>
        <dbReference type="ARBA" id="ARBA00004370"/>
    </source>
</evidence>
<organism evidence="11">
    <name type="scientific">Chlorella variabilis</name>
    <name type="common">Green alga</name>
    <dbReference type="NCBI Taxonomy" id="554065"/>
    <lineage>
        <taxon>Eukaryota</taxon>
        <taxon>Viridiplantae</taxon>
        <taxon>Chlorophyta</taxon>
        <taxon>core chlorophytes</taxon>
        <taxon>Trebouxiophyceae</taxon>
        <taxon>Chlorellales</taxon>
        <taxon>Chlorellaceae</taxon>
        <taxon>Chlorella clade</taxon>
        <taxon>Chlorella</taxon>
    </lineage>
</organism>
<dbReference type="OMA" id="NCTYSEC"/>
<dbReference type="GO" id="GO:0016020">
    <property type="term" value="C:membrane"/>
    <property type="evidence" value="ECO:0007669"/>
    <property type="project" value="UniProtKB-SubCell"/>
</dbReference>
<evidence type="ECO:0000313" key="10">
    <source>
        <dbReference type="EMBL" id="EFN50622.1"/>
    </source>
</evidence>
<feature type="transmembrane region" description="Helical" evidence="8">
    <location>
        <begin position="239"/>
        <end position="260"/>
    </location>
</feature>
<keyword evidence="5 8" id="KW-1133">Transmembrane helix</keyword>
<evidence type="ECO:0000256" key="3">
    <source>
        <dbReference type="ARBA" id="ARBA00022692"/>
    </source>
</evidence>
<dbReference type="Proteomes" id="UP000008141">
    <property type="component" value="Unassembled WGS sequence"/>
</dbReference>
<keyword evidence="3 8" id="KW-0812">Transmembrane</keyword>
<gene>
    <name evidence="10" type="ORF">CHLNCDRAFT_59479</name>
</gene>
<dbReference type="GO" id="GO:0006865">
    <property type="term" value="P:amino acid transport"/>
    <property type="evidence" value="ECO:0007669"/>
    <property type="project" value="UniProtKB-KW"/>
</dbReference>
<evidence type="ECO:0000256" key="8">
    <source>
        <dbReference type="SAM" id="Phobius"/>
    </source>
</evidence>
<feature type="domain" description="Amino acid transporter transmembrane" evidence="9">
    <location>
        <begin position="61"/>
        <end position="252"/>
    </location>
</feature>
<dbReference type="AlphaFoldDB" id="E1ZU73"/>